<sequence>MAFQQEVDGELSRIFKYDKHYPFLVRVEEPHWDNAFIAITDDPNLKLDGWEALSGTDLRVSCSTGTLACENALSRLLPKHHLRPITRSDQGIKMLLTNRTDILILSHMRALSLFNNRDLLPAHRLYVAGIMEHFTAHAFLHKKYRHLVPLVSTTLRTMKQEGLFKQFQQQADLKIFLHSNYSPHSAINTVLY</sequence>
<proteinExistence type="predicted"/>
<dbReference type="SUPFAM" id="SSF53850">
    <property type="entry name" value="Periplasmic binding protein-like II"/>
    <property type="match status" value="1"/>
</dbReference>
<evidence type="ECO:0000313" key="1">
    <source>
        <dbReference type="EMBL" id="GLS25266.1"/>
    </source>
</evidence>
<dbReference type="AlphaFoldDB" id="A0AA37WMJ6"/>
<dbReference type="Gene3D" id="3.40.190.10">
    <property type="entry name" value="Periplasmic binding protein-like II"/>
    <property type="match status" value="2"/>
</dbReference>
<dbReference type="Proteomes" id="UP001156870">
    <property type="component" value="Unassembled WGS sequence"/>
</dbReference>
<keyword evidence="2" id="KW-1185">Reference proteome</keyword>
<gene>
    <name evidence="1" type="ORF">GCM10007877_09800</name>
</gene>
<reference evidence="1 2" key="1">
    <citation type="journal article" date="2014" name="Int. J. Syst. Evol. Microbiol.">
        <title>Complete genome sequence of Corynebacterium casei LMG S-19264T (=DSM 44701T), isolated from a smear-ripened cheese.</title>
        <authorList>
            <consortium name="US DOE Joint Genome Institute (JGI-PGF)"/>
            <person name="Walter F."/>
            <person name="Albersmeier A."/>
            <person name="Kalinowski J."/>
            <person name="Ruckert C."/>
        </authorList>
    </citation>
    <scope>NUCLEOTIDE SEQUENCE [LARGE SCALE GENOMIC DNA]</scope>
    <source>
        <strain evidence="1 2">NBRC 110095</strain>
    </source>
</reference>
<accession>A0AA37WMJ6</accession>
<dbReference type="RefSeq" id="WP_232594469.1">
    <property type="nucleotide sequence ID" value="NZ_BSPD01000027.1"/>
</dbReference>
<evidence type="ECO:0000313" key="2">
    <source>
        <dbReference type="Proteomes" id="UP001156870"/>
    </source>
</evidence>
<name>A0AA37WMJ6_9GAMM</name>
<dbReference type="EMBL" id="BSPD01000027">
    <property type="protein sequence ID" value="GLS25266.1"/>
    <property type="molecule type" value="Genomic_DNA"/>
</dbReference>
<comment type="caution">
    <text evidence="1">The sequence shown here is derived from an EMBL/GenBank/DDBJ whole genome shotgun (WGS) entry which is preliminary data.</text>
</comment>
<organism evidence="1 2">
    <name type="scientific">Marinibactrum halimedae</name>
    <dbReference type="NCBI Taxonomy" id="1444977"/>
    <lineage>
        <taxon>Bacteria</taxon>
        <taxon>Pseudomonadati</taxon>
        <taxon>Pseudomonadota</taxon>
        <taxon>Gammaproteobacteria</taxon>
        <taxon>Cellvibrionales</taxon>
        <taxon>Cellvibrionaceae</taxon>
        <taxon>Marinibactrum</taxon>
    </lineage>
</organism>
<evidence type="ECO:0008006" key="3">
    <source>
        <dbReference type="Google" id="ProtNLM"/>
    </source>
</evidence>
<protein>
    <recommendedName>
        <fullName evidence="3">Transporter substrate-binding domain-containing protein</fullName>
    </recommendedName>
</protein>